<dbReference type="InterPro" id="IPR002654">
    <property type="entry name" value="Glyco_trans_25"/>
</dbReference>
<keyword evidence="1" id="KW-1133">Transmembrane helix</keyword>
<feature type="transmembrane region" description="Helical" evidence="1">
    <location>
        <begin position="7"/>
        <end position="26"/>
    </location>
</feature>
<dbReference type="Pfam" id="PF01755">
    <property type="entry name" value="Glyco_transf_25"/>
    <property type="match status" value="1"/>
</dbReference>
<evidence type="ECO:0000259" key="2">
    <source>
        <dbReference type="Pfam" id="PF01755"/>
    </source>
</evidence>
<accession>A0A6C0B958</accession>
<keyword evidence="1" id="KW-0472">Membrane</keyword>
<protein>
    <recommendedName>
        <fullName evidence="2">Glycosyl transferase family 25 domain-containing protein</fullName>
    </recommendedName>
</protein>
<dbReference type="AlphaFoldDB" id="A0A6C0B958"/>
<evidence type="ECO:0000256" key="1">
    <source>
        <dbReference type="SAM" id="Phobius"/>
    </source>
</evidence>
<name>A0A6C0B958_9ZZZZ</name>
<dbReference type="EMBL" id="MN739091">
    <property type="protein sequence ID" value="QHS88038.1"/>
    <property type="molecule type" value="Genomic_DNA"/>
</dbReference>
<dbReference type="CDD" id="cd06532">
    <property type="entry name" value="Glyco_transf_25"/>
    <property type="match status" value="1"/>
</dbReference>
<organism evidence="3">
    <name type="scientific">viral metagenome</name>
    <dbReference type="NCBI Taxonomy" id="1070528"/>
    <lineage>
        <taxon>unclassified sequences</taxon>
        <taxon>metagenomes</taxon>
        <taxon>organismal metagenomes</taxon>
    </lineage>
</organism>
<keyword evidence="1" id="KW-0812">Transmembrane</keyword>
<evidence type="ECO:0000313" key="3">
    <source>
        <dbReference type="EMBL" id="QHS88038.1"/>
    </source>
</evidence>
<proteinExistence type="predicted"/>
<reference evidence="3" key="1">
    <citation type="journal article" date="2020" name="Nature">
        <title>Giant virus diversity and host interactions through global metagenomics.</title>
        <authorList>
            <person name="Schulz F."/>
            <person name="Roux S."/>
            <person name="Paez-Espino D."/>
            <person name="Jungbluth S."/>
            <person name="Walsh D.A."/>
            <person name="Denef V.J."/>
            <person name="McMahon K.D."/>
            <person name="Konstantinidis K.T."/>
            <person name="Eloe-Fadrosh E.A."/>
            <person name="Kyrpides N.C."/>
            <person name="Woyke T."/>
        </authorList>
    </citation>
    <scope>NUCLEOTIDE SEQUENCE</scope>
    <source>
        <strain evidence="3">GVMAG-M-3300010158-13</strain>
    </source>
</reference>
<sequence length="275" mass="32728">MNNSFKKVFIICQMITLSFLIIYLIYSINGKNGFENVNYLDGVDAIYWINLDRSLERRTHMDNLLSDSTFNNIPNFRISATDGKIPDNVPKKLGAYKKQHEMSDYEYACLLSHLDAIREFSNTDYKVGLIFEDDVTLEFKKYWKKSVRQIIDGAPADWDIITLYYSIQDKKLVEEEYYKHEYRMTYALAYLINNKAAKKLISSHYKNNKYDLTDNYRHTSDWYIYGTLNTYVYKYPMFVYKTENNSTIHEDHLSEHVSKKNDFINAYKELYPDIK</sequence>
<feature type="domain" description="Glycosyl transferase family 25" evidence="2">
    <location>
        <begin position="45"/>
        <end position="206"/>
    </location>
</feature>